<dbReference type="RefSeq" id="WP_309790816.1">
    <property type="nucleotide sequence ID" value="NZ_JAVDQE010000005.1"/>
</dbReference>
<dbReference type="AlphaFoldDB" id="A0A917J221"/>
<comment type="caution">
    <text evidence="1">The sequence shown here is derived from an EMBL/GenBank/DDBJ whole genome shotgun (WGS) entry which is preliminary data.</text>
</comment>
<gene>
    <name evidence="1" type="ORF">GCM10011379_46740</name>
</gene>
<dbReference type="Proteomes" id="UP000627292">
    <property type="component" value="Unassembled WGS sequence"/>
</dbReference>
<reference evidence="1" key="2">
    <citation type="submission" date="2020-09" db="EMBL/GenBank/DDBJ databases">
        <authorList>
            <person name="Sun Q."/>
            <person name="Zhou Y."/>
        </authorList>
    </citation>
    <scope>NUCLEOTIDE SEQUENCE</scope>
    <source>
        <strain evidence="1">CGMCC 1.15290</strain>
    </source>
</reference>
<evidence type="ECO:0008006" key="3">
    <source>
        <dbReference type="Google" id="ProtNLM"/>
    </source>
</evidence>
<protein>
    <recommendedName>
        <fullName evidence="3">Tetratricopeptide repeat protein</fullName>
    </recommendedName>
</protein>
<proteinExistence type="predicted"/>
<dbReference type="InterPro" id="IPR011990">
    <property type="entry name" value="TPR-like_helical_dom_sf"/>
</dbReference>
<keyword evidence="2" id="KW-1185">Reference proteome</keyword>
<name>A0A917J221_9BACT</name>
<dbReference type="EMBL" id="BMIB01000005">
    <property type="protein sequence ID" value="GGH78616.1"/>
    <property type="molecule type" value="Genomic_DNA"/>
</dbReference>
<reference evidence="1" key="1">
    <citation type="journal article" date="2014" name="Int. J. Syst. Evol. Microbiol.">
        <title>Complete genome sequence of Corynebacterium casei LMG S-19264T (=DSM 44701T), isolated from a smear-ripened cheese.</title>
        <authorList>
            <consortium name="US DOE Joint Genome Institute (JGI-PGF)"/>
            <person name="Walter F."/>
            <person name="Albersmeier A."/>
            <person name="Kalinowski J."/>
            <person name="Ruckert C."/>
        </authorList>
    </citation>
    <scope>NUCLEOTIDE SEQUENCE</scope>
    <source>
        <strain evidence="1">CGMCC 1.15290</strain>
    </source>
</reference>
<evidence type="ECO:0000313" key="2">
    <source>
        <dbReference type="Proteomes" id="UP000627292"/>
    </source>
</evidence>
<evidence type="ECO:0000313" key="1">
    <source>
        <dbReference type="EMBL" id="GGH78616.1"/>
    </source>
</evidence>
<dbReference type="SUPFAM" id="SSF48452">
    <property type="entry name" value="TPR-like"/>
    <property type="match status" value="1"/>
</dbReference>
<dbReference type="Gene3D" id="1.25.40.10">
    <property type="entry name" value="Tetratricopeptide repeat domain"/>
    <property type="match status" value="1"/>
</dbReference>
<accession>A0A917J221</accession>
<sequence>MAVADSLYAGEQYFEAGIFCERVLFEQQQPDVTTKAILLEINCYKNQEQFDKAARFIAAAQTRAVSDTLQKALYTELTTCYYLAGDFDNCIAAADRAAVLYGNTGGTRWMNLLKLLSLNEQQRWQEAAVLYRQQVPGDTLTDYYAHIPHLKNEDKASWLATFIPGAGHFYAGNTLEGITSILLQGAGVYYGVTSWLNGYYISALLAGGGVAGAFHLGGVKRASELVKIYNRKKTYEFNQQVKQSVISRW</sequence>
<organism evidence="1 2">
    <name type="scientific">Filimonas zeae</name>
    <dbReference type="NCBI Taxonomy" id="1737353"/>
    <lineage>
        <taxon>Bacteria</taxon>
        <taxon>Pseudomonadati</taxon>
        <taxon>Bacteroidota</taxon>
        <taxon>Chitinophagia</taxon>
        <taxon>Chitinophagales</taxon>
        <taxon>Chitinophagaceae</taxon>
        <taxon>Filimonas</taxon>
    </lineage>
</organism>